<dbReference type="InterPro" id="IPR006619">
    <property type="entry name" value="PGRP_domain_met/bac"/>
</dbReference>
<dbReference type="InterPro" id="IPR036366">
    <property type="entry name" value="PGBDSf"/>
</dbReference>
<keyword evidence="5" id="KW-1185">Reference proteome</keyword>
<organism evidence="4 5">
    <name type="scientific">Gemmobacter aquatilis</name>
    <dbReference type="NCBI Taxonomy" id="933059"/>
    <lineage>
        <taxon>Bacteria</taxon>
        <taxon>Pseudomonadati</taxon>
        <taxon>Pseudomonadota</taxon>
        <taxon>Alphaproteobacteria</taxon>
        <taxon>Rhodobacterales</taxon>
        <taxon>Paracoccaceae</taxon>
        <taxon>Gemmobacter</taxon>
    </lineage>
</organism>
<feature type="domain" description="Peptidoglycan recognition protein family" evidence="3">
    <location>
        <begin position="50"/>
        <end position="189"/>
    </location>
</feature>
<name>A0A1H8EIH2_9RHOB</name>
<dbReference type="Gene3D" id="3.40.80.10">
    <property type="entry name" value="Peptidoglycan recognition protein-like"/>
    <property type="match status" value="1"/>
</dbReference>
<dbReference type="RefSeq" id="WP_175482058.1">
    <property type="nucleotide sequence ID" value="NZ_FOCE01000003.1"/>
</dbReference>
<dbReference type="GO" id="GO:0009253">
    <property type="term" value="P:peptidoglycan catabolic process"/>
    <property type="evidence" value="ECO:0007669"/>
    <property type="project" value="InterPro"/>
</dbReference>
<dbReference type="STRING" id="933059.SAMN04488103_103316"/>
<evidence type="ECO:0000313" key="4">
    <source>
        <dbReference type="EMBL" id="SEN18677.1"/>
    </source>
</evidence>
<dbReference type="InterPro" id="IPR002502">
    <property type="entry name" value="Amidase_domain"/>
</dbReference>
<dbReference type="PANTHER" id="PTHR11022">
    <property type="entry name" value="PEPTIDOGLYCAN RECOGNITION PROTEIN"/>
    <property type="match status" value="1"/>
</dbReference>
<evidence type="ECO:0000313" key="5">
    <source>
        <dbReference type="Proteomes" id="UP000198761"/>
    </source>
</evidence>
<gene>
    <name evidence="4" type="ORF">SAMN04488103_103316</name>
</gene>
<sequence length="205" mass="22339">MASDSIRSIQTGLAALGYSPGAIDGIDGPRTRATAVRWGQGAPIVAQDVAPVTSAMIYQGSARYPVREVIVHCSATRPEWMDGDGIDAQVAEIRRWHQEQGWSDIGYHWVIGRSGELRSGRRETVIGAHVQERNRGTIGICLIGGFGSAETDLAEQHFTDRQLVQLRNQIEAISMRTQITTVSGHNQYAAKACPGFHVPSWFKGA</sequence>
<evidence type="ECO:0000256" key="1">
    <source>
        <dbReference type="ARBA" id="ARBA00007553"/>
    </source>
</evidence>
<evidence type="ECO:0000259" key="2">
    <source>
        <dbReference type="SMART" id="SM00644"/>
    </source>
</evidence>
<comment type="similarity">
    <text evidence="1">Belongs to the N-acetylmuramoyl-L-alanine amidase 2 family.</text>
</comment>
<dbReference type="SMART" id="SM00644">
    <property type="entry name" value="Ami_2"/>
    <property type="match status" value="1"/>
</dbReference>
<dbReference type="CDD" id="cd06583">
    <property type="entry name" value="PGRP"/>
    <property type="match status" value="1"/>
</dbReference>
<dbReference type="GO" id="GO:0008270">
    <property type="term" value="F:zinc ion binding"/>
    <property type="evidence" value="ECO:0007669"/>
    <property type="project" value="InterPro"/>
</dbReference>
<dbReference type="Gene3D" id="1.10.101.10">
    <property type="entry name" value="PGBD-like superfamily/PGBD"/>
    <property type="match status" value="1"/>
</dbReference>
<feature type="domain" description="N-acetylmuramoyl-L-alanine amidase" evidence="2">
    <location>
        <begin position="55"/>
        <end position="195"/>
    </location>
</feature>
<dbReference type="AlphaFoldDB" id="A0A1H8EIH2"/>
<dbReference type="SMART" id="SM00701">
    <property type="entry name" value="PGRP"/>
    <property type="match status" value="1"/>
</dbReference>
<protein>
    <submittedName>
        <fullName evidence="4">N-acetylmuramoyl-L-alanine amidase</fullName>
    </submittedName>
</protein>
<dbReference type="InterPro" id="IPR036505">
    <property type="entry name" value="Amidase/PGRP_sf"/>
</dbReference>
<accession>A0A1H8EIH2</accession>
<evidence type="ECO:0000259" key="3">
    <source>
        <dbReference type="SMART" id="SM00701"/>
    </source>
</evidence>
<dbReference type="GO" id="GO:0008745">
    <property type="term" value="F:N-acetylmuramoyl-L-alanine amidase activity"/>
    <property type="evidence" value="ECO:0007669"/>
    <property type="project" value="InterPro"/>
</dbReference>
<dbReference type="InterPro" id="IPR015510">
    <property type="entry name" value="PGRP"/>
</dbReference>
<dbReference type="PANTHER" id="PTHR11022:SF41">
    <property type="entry name" value="PEPTIDOGLYCAN-RECOGNITION PROTEIN LC-RELATED"/>
    <property type="match status" value="1"/>
</dbReference>
<dbReference type="Pfam" id="PF01510">
    <property type="entry name" value="Amidase_2"/>
    <property type="match status" value="1"/>
</dbReference>
<dbReference type="EMBL" id="FOCE01000003">
    <property type="protein sequence ID" value="SEN18677.1"/>
    <property type="molecule type" value="Genomic_DNA"/>
</dbReference>
<dbReference type="Proteomes" id="UP000198761">
    <property type="component" value="Unassembled WGS sequence"/>
</dbReference>
<dbReference type="SUPFAM" id="SSF55846">
    <property type="entry name" value="N-acetylmuramoyl-L-alanine amidase-like"/>
    <property type="match status" value="1"/>
</dbReference>
<reference evidence="4 5" key="1">
    <citation type="submission" date="2016-10" db="EMBL/GenBank/DDBJ databases">
        <authorList>
            <person name="de Groot N.N."/>
        </authorList>
    </citation>
    <scope>NUCLEOTIDE SEQUENCE [LARGE SCALE GENOMIC DNA]</scope>
    <source>
        <strain evidence="4 5">DSM 3857</strain>
    </source>
</reference>
<proteinExistence type="inferred from homology"/>